<dbReference type="InterPro" id="IPR015422">
    <property type="entry name" value="PyrdxlP-dep_Trfase_small"/>
</dbReference>
<dbReference type="GO" id="GO:0030170">
    <property type="term" value="F:pyridoxal phosphate binding"/>
    <property type="evidence" value="ECO:0007669"/>
    <property type="project" value="InterPro"/>
</dbReference>
<dbReference type="RefSeq" id="WP_078922915.1">
    <property type="nucleotide sequence ID" value="NZ_FUYB01000012.1"/>
</dbReference>
<dbReference type="EMBL" id="FUYB01000012">
    <property type="protein sequence ID" value="SKA83887.1"/>
    <property type="molecule type" value="Genomic_DNA"/>
</dbReference>
<sequence length="451" mass="49865">MTGRNLFGLSDQIKERLANEMLERHRKKLDKIAQEGYPNKKKLFRRDEIPEAFYRFDQMPGYQQIRVIEQGGKQLGIDSPFFKTHDQVAGSTTFIEGKEYINFASYNYLDLCGHPVVNQAAVAAIQCYGTSASASRMVSGERAVQQELEQALAAVYEVDDCVAFVSGHATNVTTIGYLFGPRDLILHDALIHNSAVQGAQLSGAKRIPFPHNDWQAVDEILTQQRKDFERVLIVVEGIYSMDGDFPDLPRFIELKRRHKAFLMVDEAHSLGIMGATGRGIREHFGVAGKDVDIWMGTLSKTLSGCGGYIAGEKALVHHLRISAPGFLYSVGMSPPLAAASTASLKLMLAEPERVQQLQANGRLFLELCQKHHIDTGYSAGLAVVPAILGSSARAGLVANRMFDRGINVQPIFYPAVEEGMARLRFFISTSHTAEQIKYTVETLAEVMAAKQ</sequence>
<keyword evidence="2" id="KW-0808">Transferase</keyword>
<organism evidence="4 5">
    <name type="scientific">Thiothrix eikelboomii</name>
    <dbReference type="NCBI Taxonomy" id="92487"/>
    <lineage>
        <taxon>Bacteria</taxon>
        <taxon>Pseudomonadati</taxon>
        <taxon>Pseudomonadota</taxon>
        <taxon>Gammaproteobacteria</taxon>
        <taxon>Thiotrichales</taxon>
        <taxon>Thiotrichaceae</taxon>
        <taxon>Thiothrix</taxon>
    </lineage>
</organism>
<evidence type="ECO:0000259" key="3">
    <source>
        <dbReference type="Pfam" id="PF00155"/>
    </source>
</evidence>
<gene>
    <name evidence="4" type="ORF">SAMN02745130_02443</name>
</gene>
<dbReference type="Gene3D" id="3.40.640.10">
    <property type="entry name" value="Type I PLP-dependent aspartate aminotransferase-like (Major domain)"/>
    <property type="match status" value="1"/>
</dbReference>
<protein>
    <submittedName>
        <fullName evidence="4">8-amino-7-oxononanoate synthase</fullName>
    </submittedName>
</protein>
<name>A0A1T4X381_9GAMM</name>
<accession>A0A1T4X381</accession>
<keyword evidence="5" id="KW-1185">Reference proteome</keyword>
<comment type="cofactor">
    <cofactor evidence="1">
        <name>pyridoxal 5'-phosphate</name>
        <dbReference type="ChEBI" id="CHEBI:597326"/>
    </cofactor>
</comment>
<dbReference type="PANTHER" id="PTHR13693">
    <property type="entry name" value="CLASS II AMINOTRANSFERASE/8-AMINO-7-OXONONANOATE SYNTHASE"/>
    <property type="match status" value="1"/>
</dbReference>
<dbReference type="STRING" id="92487.SAMN02745130_02443"/>
<dbReference type="InterPro" id="IPR015424">
    <property type="entry name" value="PyrdxlP-dep_Trfase"/>
</dbReference>
<evidence type="ECO:0000256" key="2">
    <source>
        <dbReference type="ARBA" id="ARBA00022679"/>
    </source>
</evidence>
<evidence type="ECO:0000256" key="1">
    <source>
        <dbReference type="ARBA" id="ARBA00001933"/>
    </source>
</evidence>
<dbReference type="PANTHER" id="PTHR13693:SF3">
    <property type="entry name" value="LD36009P"/>
    <property type="match status" value="1"/>
</dbReference>
<dbReference type="AlphaFoldDB" id="A0A1T4X381"/>
<dbReference type="CDD" id="cd06454">
    <property type="entry name" value="KBL_like"/>
    <property type="match status" value="1"/>
</dbReference>
<reference evidence="4 5" key="1">
    <citation type="submission" date="2017-02" db="EMBL/GenBank/DDBJ databases">
        <authorList>
            <person name="Peterson S.W."/>
        </authorList>
    </citation>
    <scope>NUCLEOTIDE SEQUENCE [LARGE SCALE GENOMIC DNA]</scope>
    <source>
        <strain evidence="4 5">ATCC 49788</strain>
    </source>
</reference>
<dbReference type="InterPro" id="IPR050087">
    <property type="entry name" value="AON_synthase_class-II"/>
</dbReference>
<dbReference type="Gene3D" id="3.90.1150.10">
    <property type="entry name" value="Aspartate Aminotransferase, domain 1"/>
    <property type="match status" value="1"/>
</dbReference>
<dbReference type="GO" id="GO:0016740">
    <property type="term" value="F:transferase activity"/>
    <property type="evidence" value="ECO:0007669"/>
    <property type="project" value="UniProtKB-KW"/>
</dbReference>
<evidence type="ECO:0000313" key="4">
    <source>
        <dbReference type="EMBL" id="SKA83887.1"/>
    </source>
</evidence>
<evidence type="ECO:0000313" key="5">
    <source>
        <dbReference type="Proteomes" id="UP000190460"/>
    </source>
</evidence>
<dbReference type="InterPro" id="IPR004839">
    <property type="entry name" value="Aminotransferase_I/II_large"/>
</dbReference>
<proteinExistence type="predicted"/>
<dbReference type="SUPFAM" id="SSF53383">
    <property type="entry name" value="PLP-dependent transferases"/>
    <property type="match status" value="1"/>
</dbReference>
<dbReference type="Pfam" id="PF00155">
    <property type="entry name" value="Aminotran_1_2"/>
    <property type="match status" value="1"/>
</dbReference>
<dbReference type="Proteomes" id="UP000190460">
    <property type="component" value="Unassembled WGS sequence"/>
</dbReference>
<dbReference type="OrthoDB" id="9807157at2"/>
<dbReference type="InterPro" id="IPR015421">
    <property type="entry name" value="PyrdxlP-dep_Trfase_major"/>
</dbReference>
<feature type="domain" description="Aminotransferase class I/classII large" evidence="3">
    <location>
        <begin position="99"/>
        <end position="443"/>
    </location>
</feature>